<name>A0A0M9VXN8_ESCWE</name>
<evidence type="ECO:0000313" key="2">
    <source>
        <dbReference type="Proteomes" id="UP000053831"/>
    </source>
</evidence>
<protein>
    <submittedName>
        <fullName evidence="1">Uncharacterized protein</fullName>
    </submittedName>
</protein>
<dbReference type="EMBL" id="LGSR01000002">
    <property type="protein sequence ID" value="KOS23252.1"/>
    <property type="molecule type" value="Genomic_DNA"/>
</dbReference>
<dbReference type="Proteomes" id="UP000053831">
    <property type="component" value="Unassembled WGS sequence"/>
</dbReference>
<dbReference type="AlphaFoldDB" id="A0A0M9VXN8"/>
<reference evidence="1 2" key="1">
    <citation type="submission" date="2015-07" db="EMBL/GenBank/DDBJ databases">
        <title>The genome of the fungus Escovopsis weberi, a specialized disease agent of ant agriculture.</title>
        <authorList>
            <person name="de Man T.J."/>
            <person name="Stajich J.E."/>
            <person name="Kubicek C.P."/>
            <person name="Chenthamara K."/>
            <person name="Atanasova L."/>
            <person name="Druzhinina I.S."/>
            <person name="Birnbaum S."/>
            <person name="Barribeau S.M."/>
            <person name="Teiling C."/>
            <person name="Suen G."/>
            <person name="Currie C."/>
            <person name="Gerardo N.M."/>
        </authorList>
    </citation>
    <scope>NUCLEOTIDE SEQUENCE [LARGE SCALE GENOMIC DNA]</scope>
</reference>
<proteinExistence type="predicted"/>
<evidence type="ECO:0000313" key="1">
    <source>
        <dbReference type="EMBL" id="KOS23252.1"/>
    </source>
</evidence>
<organism evidence="1 2">
    <name type="scientific">Escovopsis weberi</name>
    <dbReference type="NCBI Taxonomy" id="150374"/>
    <lineage>
        <taxon>Eukaryota</taxon>
        <taxon>Fungi</taxon>
        <taxon>Dikarya</taxon>
        <taxon>Ascomycota</taxon>
        <taxon>Pezizomycotina</taxon>
        <taxon>Sordariomycetes</taxon>
        <taxon>Hypocreomycetidae</taxon>
        <taxon>Hypocreales</taxon>
        <taxon>Hypocreaceae</taxon>
        <taxon>Escovopsis</taxon>
    </lineage>
</organism>
<comment type="caution">
    <text evidence="1">The sequence shown here is derived from an EMBL/GenBank/DDBJ whole genome shotgun (WGS) entry which is preliminary data.</text>
</comment>
<keyword evidence="2" id="KW-1185">Reference proteome</keyword>
<sequence length="120" mass="13478">MPVKAYMFPARQAAIVAKHLLFCHCGAHRDPGVLRCHQCDCLNIFWGVFCDEPSLIACMRRARVHVPFVSCGAAREVDYMALFEGYQYTGADGEAEVLVTEARGETIYCVIVYLLAWDNN</sequence>
<accession>A0A0M9VXN8</accession>
<gene>
    <name evidence="1" type="ORF">ESCO_003397</name>
</gene>